<gene>
    <name evidence="2" type="ORF">PPENT_87.1.T1390103</name>
</gene>
<protein>
    <recommendedName>
        <fullName evidence="4">Nucleoporin Nup54 alpha-helical domain-containing protein</fullName>
    </recommendedName>
</protein>
<reference evidence="2" key="1">
    <citation type="submission" date="2021-01" db="EMBL/GenBank/DDBJ databases">
        <authorList>
            <consortium name="Genoscope - CEA"/>
            <person name="William W."/>
        </authorList>
    </citation>
    <scope>NUCLEOTIDE SEQUENCE</scope>
</reference>
<sequence>MNTNGPQQGLFGNKPPQTNTIFSTTPAVPQQNNLFANTQPTQQNNMLFGQTNNQPQTMTGGFGQTPLLGQPVQNQGIFGQQQPTTSNLFGNTQPGFGQQTNLFATTPQQQQPGIMQNGLQYPQQNQIQAFINDSNAFKEKYNALTLKIGETEKSFANQPGQNQQWQQTIQPISQIVFQMDTKSVLDTSEQILAGQKDLSKNLNEYISTVGLVQKITEDGLEVLKKEEAQCNDYQKAQQTMKESYDQLSGTIRINQQFSVPQKYQEQLILQQYEQLELLTNTVNNMIKYYEKQPNMDVDEALQYKLMHLQTLSNYQCMLSSRIRNIQEKISTFQTKTYSQIMPDKKIDEFYTIDTHKDLLDQIIAEKI</sequence>
<proteinExistence type="predicted"/>
<dbReference type="AlphaFoldDB" id="A0A8S1XVE0"/>
<feature type="region of interest" description="Disordered" evidence="1">
    <location>
        <begin position="1"/>
        <end position="21"/>
    </location>
</feature>
<dbReference type="EMBL" id="CAJJDO010000139">
    <property type="protein sequence ID" value="CAD8205033.1"/>
    <property type="molecule type" value="Genomic_DNA"/>
</dbReference>
<organism evidence="2 3">
    <name type="scientific">Paramecium pentaurelia</name>
    <dbReference type="NCBI Taxonomy" id="43138"/>
    <lineage>
        <taxon>Eukaryota</taxon>
        <taxon>Sar</taxon>
        <taxon>Alveolata</taxon>
        <taxon>Ciliophora</taxon>
        <taxon>Intramacronucleata</taxon>
        <taxon>Oligohymenophorea</taxon>
        <taxon>Peniculida</taxon>
        <taxon>Parameciidae</taxon>
        <taxon>Paramecium</taxon>
    </lineage>
</organism>
<accession>A0A8S1XVE0</accession>
<evidence type="ECO:0000313" key="2">
    <source>
        <dbReference type="EMBL" id="CAD8205033.1"/>
    </source>
</evidence>
<dbReference type="Proteomes" id="UP000689195">
    <property type="component" value="Unassembled WGS sequence"/>
</dbReference>
<evidence type="ECO:0000313" key="3">
    <source>
        <dbReference type="Proteomes" id="UP000689195"/>
    </source>
</evidence>
<evidence type="ECO:0008006" key="4">
    <source>
        <dbReference type="Google" id="ProtNLM"/>
    </source>
</evidence>
<name>A0A8S1XVE0_9CILI</name>
<evidence type="ECO:0000256" key="1">
    <source>
        <dbReference type="SAM" id="MobiDB-lite"/>
    </source>
</evidence>
<keyword evidence="3" id="KW-1185">Reference proteome</keyword>
<comment type="caution">
    <text evidence="2">The sequence shown here is derived from an EMBL/GenBank/DDBJ whole genome shotgun (WGS) entry which is preliminary data.</text>
</comment>
<dbReference type="OrthoDB" id="303152at2759"/>